<evidence type="ECO:0000256" key="1">
    <source>
        <dbReference type="ARBA" id="ARBA00004948"/>
    </source>
</evidence>
<evidence type="ECO:0000313" key="5">
    <source>
        <dbReference type="Proteomes" id="UP001629536"/>
    </source>
</evidence>
<dbReference type="Pfam" id="PF02581">
    <property type="entry name" value="TMP-TENI"/>
    <property type="match status" value="1"/>
</dbReference>
<accession>A0ABW9F947</accession>
<dbReference type="PANTHER" id="PTHR20857:SF23">
    <property type="entry name" value="THIAMINE BIOSYNTHETIC BIFUNCTIONAL ENZYME"/>
    <property type="match status" value="1"/>
</dbReference>
<dbReference type="PANTHER" id="PTHR20857">
    <property type="entry name" value="THIAMINE-PHOSPHATE PYROPHOSPHORYLASE"/>
    <property type="match status" value="1"/>
</dbReference>
<comment type="pathway">
    <text evidence="1">Cofactor biosynthesis; thiamine diphosphate biosynthesis.</text>
</comment>
<sequence>MKKYDIKKSLQFYAITDRKTENKEEFYKDVEIAINSGITMLQLREKNISENEFIEESKVIKKMFKEKGIKFIINDNYKISKLIDSDVVHIGQKDGDLYEIRKYLGKNKIIGVTAKNLIQAKLAQEG</sequence>
<proteinExistence type="predicted"/>
<evidence type="ECO:0000259" key="3">
    <source>
        <dbReference type="Pfam" id="PF02581"/>
    </source>
</evidence>
<dbReference type="Proteomes" id="UP001629536">
    <property type="component" value="Unassembled WGS sequence"/>
</dbReference>
<name>A0ABW9F947_9FIRM</name>
<dbReference type="InterPro" id="IPR013785">
    <property type="entry name" value="Aldolase_TIM"/>
</dbReference>
<dbReference type="SUPFAM" id="SSF51391">
    <property type="entry name" value="Thiamin phosphate synthase"/>
    <property type="match status" value="1"/>
</dbReference>
<organism evidence="4 5">
    <name type="scientific">Helcococcus bovis</name>
    <dbReference type="NCBI Taxonomy" id="3153252"/>
    <lineage>
        <taxon>Bacteria</taxon>
        <taxon>Bacillati</taxon>
        <taxon>Bacillota</taxon>
        <taxon>Tissierellia</taxon>
        <taxon>Tissierellales</taxon>
        <taxon>Peptoniphilaceae</taxon>
        <taxon>Helcococcus</taxon>
    </lineage>
</organism>
<dbReference type="CDD" id="cd00564">
    <property type="entry name" value="TMP_TenI"/>
    <property type="match status" value="1"/>
</dbReference>
<dbReference type="InterPro" id="IPR036206">
    <property type="entry name" value="ThiamineP_synth_sf"/>
</dbReference>
<gene>
    <name evidence="4" type="ORF">ABGF40_07390</name>
</gene>
<keyword evidence="5" id="KW-1185">Reference proteome</keyword>
<reference evidence="4 5" key="1">
    <citation type="journal article" date="2024" name="Front. Microbiol.">
        <title>Pangenomic and biochemical analyses of Helcococcus ovis reveal widespread tetracycline resistance and a novel bacterial species, Helcococcus bovis.</title>
        <authorList>
            <person name="Cunha F."/>
            <person name="Zhai Y."/>
            <person name="Casaro S."/>
            <person name="Jones K.L."/>
            <person name="Hernandez M."/>
            <person name="Bisinotto R.S."/>
            <person name="Kariyawasam S."/>
            <person name="Brown M.B."/>
            <person name="Phillips A."/>
            <person name="Jeong K.C."/>
            <person name="Galvao K.N."/>
        </authorList>
    </citation>
    <scope>NUCLEOTIDE SEQUENCE [LARGE SCALE GENOMIC DNA]</scope>
    <source>
        <strain evidence="4 5">KG197</strain>
    </source>
</reference>
<dbReference type="Gene3D" id="3.20.20.70">
    <property type="entry name" value="Aldolase class I"/>
    <property type="match status" value="1"/>
</dbReference>
<evidence type="ECO:0000313" key="4">
    <source>
        <dbReference type="EMBL" id="MFM1525480.1"/>
    </source>
</evidence>
<comment type="caution">
    <text evidence="4">The sequence shown here is derived from an EMBL/GenBank/DDBJ whole genome shotgun (WGS) entry which is preliminary data.</text>
</comment>
<dbReference type="RefSeq" id="WP_408126879.1">
    <property type="nucleotide sequence ID" value="NZ_JBFNFH010000019.1"/>
</dbReference>
<evidence type="ECO:0000256" key="2">
    <source>
        <dbReference type="ARBA" id="ARBA00022977"/>
    </source>
</evidence>
<keyword evidence="2" id="KW-0784">Thiamine biosynthesis</keyword>
<feature type="domain" description="Thiamine phosphate synthase/TenI" evidence="3">
    <location>
        <begin position="12"/>
        <end position="125"/>
    </location>
</feature>
<dbReference type="InterPro" id="IPR022998">
    <property type="entry name" value="ThiamineP_synth_TenI"/>
</dbReference>
<dbReference type="EMBL" id="JBFNFH010000019">
    <property type="protein sequence ID" value="MFM1525480.1"/>
    <property type="molecule type" value="Genomic_DNA"/>
</dbReference>
<protein>
    <submittedName>
        <fullName evidence="4">Thiamine phosphate synthase</fullName>
    </submittedName>
</protein>